<dbReference type="Gene3D" id="2.130.10.10">
    <property type="entry name" value="YVTN repeat-like/Quinoprotein amine dehydrogenase"/>
    <property type="match status" value="1"/>
</dbReference>
<dbReference type="EMBL" id="FORH01000012">
    <property type="protein sequence ID" value="SFK26492.1"/>
    <property type="molecule type" value="Genomic_DNA"/>
</dbReference>
<reference evidence="3" key="1">
    <citation type="submission" date="2016-10" db="EMBL/GenBank/DDBJ databases">
        <authorList>
            <person name="Varghese N."/>
            <person name="Submissions S."/>
        </authorList>
    </citation>
    <scope>NUCLEOTIDE SEQUENCE [LARGE SCALE GENOMIC DNA]</scope>
    <source>
        <strain evidence="3">DSM 26471</strain>
    </source>
</reference>
<protein>
    <recommendedName>
        <fullName evidence="1">Phytase-like domain-containing protein</fullName>
    </recommendedName>
</protein>
<dbReference type="Pfam" id="PF13449">
    <property type="entry name" value="Phytase-like"/>
    <property type="match status" value="1"/>
</dbReference>
<dbReference type="InterPro" id="IPR014567">
    <property type="entry name" value="UCP031900"/>
</dbReference>
<feature type="domain" description="Phytase-like" evidence="1">
    <location>
        <begin position="53"/>
        <end position="295"/>
    </location>
</feature>
<dbReference type="STRING" id="588602.SAMN04487991_4253"/>
<name>A0A1I3Y3Z8_9RHOB</name>
<evidence type="ECO:0000259" key="1">
    <source>
        <dbReference type="Pfam" id="PF13449"/>
    </source>
</evidence>
<dbReference type="PIRSF" id="PIRSF031900">
    <property type="entry name" value="UCP031900"/>
    <property type="match status" value="1"/>
</dbReference>
<dbReference type="Proteomes" id="UP000199630">
    <property type="component" value="Unassembled WGS sequence"/>
</dbReference>
<dbReference type="InterPro" id="IPR027372">
    <property type="entry name" value="Phytase-like_dom"/>
</dbReference>
<dbReference type="RefSeq" id="WP_090063295.1">
    <property type="nucleotide sequence ID" value="NZ_FORH01000012.1"/>
</dbReference>
<evidence type="ECO:0000313" key="2">
    <source>
        <dbReference type="EMBL" id="SFK26492.1"/>
    </source>
</evidence>
<gene>
    <name evidence="2" type="ORF">SAMN04487991_4253</name>
</gene>
<dbReference type="InterPro" id="IPR015943">
    <property type="entry name" value="WD40/YVTN_repeat-like_dom_sf"/>
</dbReference>
<dbReference type="AlphaFoldDB" id="A0A1I3Y3Z8"/>
<evidence type="ECO:0000313" key="3">
    <source>
        <dbReference type="Proteomes" id="UP000199630"/>
    </source>
</evidence>
<keyword evidence="3" id="KW-1185">Reference proteome</keyword>
<proteinExistence type="predicted"/>
<dbReference type="OrthoDB" id="9798693at2"/>
<dbReference type="SUPFAM" id="SSF101898">
    <property type="entry name" value="NHL repeat"/>
    <property type="match status" value="1"/>
</dbReference>
<sequence>MLHSLVRALKRCARPRVPGLWRSAFIAIILPASTVAAEATYVGSFHWMSSNPQLGGLSGLELSPDGSRFLALSDRAVLFQGKVDRDSSGKVTRAYDLTTTPLLTESGTSLPRYWDDSEGIATAPDGTTYLSFEGKHRIARLDPDSGRTWNLPNHPDFKGLQNNSSLEGIATDAEGTVYVLPERSGAVDRPFPLYRFAPNTQAWLSDWQIPRDVETDFLPVGLDFGPDGKLYLLERWFTGLGFASRVRRFEIGPDGPSHEETLLRTYTGTHDNLEGLAVWAKDGTIHLTMVSDDNFRFFQRTELVEYIVEE</sequence>
<organism evidence="2 3">
    <name type="scientific">Celeribacter neptunius</name>
    <dbReference type="NCBI Taxonomy" id="588602"/>
    <lineage>
        <taxon>Bacteria</taxon>
        <taxon>Pseudomonadati</taxon>
        <taxon>Pseudomonadota</taxon>
        <taxon>Alphaproteobacteria</taxon>
        <taxon>Rhodobacterales</taxon>
        <taxon>Roseobacteraceae</taxon>
        <taxon>Celeribacter</taxon>
    </lineage>
</organism>
<accession>A0A1I3Y3Z8</accession>